<evidence type="ECO:0008006" key="3">
    <source>
        <dbReference type="Google" id="ProtNLM"/>
    </source>
</evidence>
<protein>
    <recommendedName>
        <fullName evidence="3">Phospholipase C/D domain-containing protein</fullName>
    </recommendedName>
</protein>
<proteinExistence type="predicted"/>
<evidence type="ECO:0000313" key="1">
    <source>
        <dbReference type="EMBL" id="TLS53860.1"/>
    </source>
</evidence>
<dbReference type="EMBL" id="VCIW01000001">
    <property type="protein sequence ID" value="TLS53860.1"/>
    <property type="molecule type" value="Genomic_DNA"/>
</dbReference>
<dbReference type="RefSeq" id="WP_138191392.1">
    <property type="nucleotide sequence ID" value="NZ_VCIW01000001.1"/>
</dbReference>
<name>A0A5R9GHY0_9BACL</name>
<dbReference type="Proteomes" id="UP000309676">
    <property type="component" value="Unassembled WGS sequence"/>
</dbReference>
<dbReference type="OrthoDB" id="980873at2"/>
<dbReference type="AlphaFoldDB" id="A0A5R9GHY0"/>
<comment type="caution">
    <text evidence="1">The sequence shown here is derived from an EMBL/GenBank/DDBJ whole genome shotgun (WGS) entry which is preliminary data.</text>
</comment>
<gene>
    <name evidence="1" type="ORF">FE782_00420</name>
</gene>
<organism evidence="1 2">
    <name type="scientific">Paenibacillus antri</name>
    <dbReference type="NCBI Taxonomy" id="2582848"/>
    <lineage>
        <taxon>Bacteria</taxon>
        <taxon>Bacillati</taxon>
        <taxon>Bacillota</taxon>
        <taxon>Bacilli</taxon>
        <taxon>Bacillales</taxon>
        <taxon>Paenibacillaceae</taxon>
        <taxon>Paenibacillus</taxon>
    </lineage>
</organism>
<evidence type="ECO:0000313" key="2">
    <source>
        <dbReference type="Proteomes" id="UP000309676"/>
    </source>
</evidence>
<keyword evidence="2" id="KW-1185">Reference proteome</keyword>
<reference evidence="1 2" key="1">
    <citation type="submission" date="2019-05" db="EMBL/GenBank/DDBJ databases">
        <authorList>
            <person name="Narsing Rao M.P."/>
            <person name="Li W.J."/>
        </authorList>
    </citation>
    <scope>NUCLEOTIDE SEQUENCE [LARGE SCALE GENOMIC DNA]</scope>
    <source>
        <strain evidence="1 2">SYSU_K30003</strain>
    </source>
</reference>
<accession>A0A5R9GHY0</accession>
<sequence>MVIQLTRTALIEDSAAILLATDGVSEALAEAAGEHAAFLQFGALRSADDAFALPYLDRYRLHWDTYKTVREDVGFRSAPLATKTEAESVLALALGWLAHRVADRRLSASSEEADLYRDAYLFRARYAAPDATLDAVALSELFEVLKQRYFIEMHTFKPDGDDIEGWFDALYAGMQEWDAYMDRFAKAVAEPDADGERRHVLETNFYRADDAIVALASRLRNGGTTTAEEREAALAAVPASRYGQALRAAVGHLLHANAFFARRVDELALEASN</sequence>